<dbReference type="PANTHER" id="PTHR11106:SF27">
    <property type="entry name" value="MACRO DOMAIN-CONTAINING PROTEIN"/>
    <property type="match status" value="1"/>
</dbReference>
<dbReference type="SUPFAM" id="SSF52949">
    <property type="entry name" value="Macro domain-like"/>
    <property type="match status" value="1"/>
</dbReference>
<name>A0A9D2RYN3_9FIRM</name>
<accession>A0A9D2RYN3</accession>
<dbReference type="Gene3D" id="3.40.220.10">
    <property type="entry name" value="Leucine Aminopeptidase, subunit E, domain 1"/>
    <property type="match status" value="1"/>
</dbReference>
<evidence type="ECO:0000313" key="2">
    <source>
        <dbReference type="EMBL" id="HJB36921.1"/>
    </source>
</evidence>
<dbReference type="InterPro" id="IPR002589">
    <property type="entry name" value="Macro_dom"/>
</dbReference>
<evidence type="ECO:0000259" key="1">
    <source>
        <dbReference type="PROSITE" id="PS51154"/>
    </source>
</evidence>
<protein>
    <submittedName>
        <fullName evidence="2">Protein-ADP-ribose hydrolase</fullName>
    </submittedName>
</protein>
<dbReference type="Proteomes" id="UP000824214">
    <property type="component" value="Unassembled WGS sequence"/>
</dbReference>
<feature type="domain" description="Macro" evidence="1">
    <location>
        <begin position="70"/>
        <end position="259"/>
    </location>
</feature>
<comment type="caution">
    <text evidence="2">The sequence shown here is derived from an EMBL/GenBank/DDBJ whole genome shotgun (WGS) entry which is preliminary data.</text>
</comment>
<dbReference type="GO" id="GO:0016787">
    <property type="term" value="F:hydrolase activity"/>
    <property type="evidence" value="ECO:0007669"/>
    <property type="project" value="UniProtKB-KW"/>
</dbReference>
<dbReference type="InterPro" id="IPR043472">
    <property type="entry name" value="Macro_dom-like"/>
</dbReference>
<evidence type="ECO:0000313" key="3">
    <source>
        <dbReference type="Proteomes" id="UP000824214"/>
    </source>
</evidence>
<organism evidence="2 3">
    <name type="scientific">Candidatus Acutalibacter ornithocaccae</name>
    <dbReference type="NCBI Taxonomy" id="2838416"/>
    <lineage>
        <taxon>Bacteria</taxon>
        <taxon>Bacillati</taxon>
        <taxon>Bacillota</taxon>
        <taxon>Clostridia</taxon>
        <taxon>Eubacteriales</taxon>
        <taxon>Acutalibacteraceae</taxon>
        <taxon>Acutalibacter</taxon>
    </lineage>
</organism>
<reference evidence="2" key="1">
    <citation type="journal article" date="2021" name="PeerJ">
        <title>Extensive microbial diversity within the chicken gut microbiome revealed by metagenomics and culture.</title>
        <authorList>
            <person name="Gilroy R."/>
            <person name="Ravi A."/>
            <person name="Getino M."/>
            <person name="Pursley I."/>
            <person name="Horton D.L."/>
            <person name="Alikhan N.F."/>
            <person name="Baker D."/>
            <person name="Gharbi K."/>
            <person name="Hall N."/>
            <person name="Watson M."/>
            <person name="Adriaenssens E.M."/>
            <person name="Foster-Nyarko E."/>
            <person name="Jarju S."/>
            <person name="Secka A."/>
            <person name="Antonio M."/>
            <person name="Oren A."/>
            <person name="Chaudhuri R.R."/>
            <person name="La Ragione R."/>
            <person name="Hildebrand F."/>
            <person name="Pallen M.J."/>
        </authorList>
    </citation>
    <scope>NUCLEOTIDE SEQUENCE</scope>
    <source>
        <strain evidence="2">ChiBcolR8-3208</strain>
    </source>
</reference>
<dbReference type="EMBL" id="DWXZ01000042">
    <property type="protein sequence ID" value="HJB36921.1"/>
    <property type="molecule type" value="Genomic_DNA"/>
</dbReference>
<sequence>MTQEQRRLYLIQELLKERPDGAGIEIPTEQEGQKRLLRSLFNLRQPQPASQEFLAVQDAYLQEETRGKGVTSLAQLRPVEKGLYLWQGDITTLACGAIVNAANSQLLGCFYPCHGCIDNAIHTYAGVQLRLECAQLMARQGHPEPTGQAKVTQAYNLPCQYVLHTVGPIITGRVTSRDEALLAACYRACLEAAQERGIPSVAFCCISTGEFHFPNRRAAEIALETVRDFQKETSSQIEVIFNVYKDADLQIYRELLGTA</sequence>
<dbReference type="PANTHER" id="PTHR11106">
    <property type="entry name" value="GANGLIOSIDE INDUCED DIFFERENTIATION ASSOCIATED PROTEIN 2-RELATED"/>
    <property type="match status" value="1"/>
</dbReference>
<dbReference type="AlphaFoldDB" id="A0A9D2RYN3"/>
<dbReference type="SMART" id="SM00506">
    <property type="entry name" value="A1pp"/>
    <property type="match status" value="1"/>
</dbReference>
<dbReference type="NCBIfam" id="NF003163">
    <property type="entry name" value="PRK04143.1"/>
    <property type="match status" value="1"/>
</dbReference>
<reference evidence="2" key="2">
    <citation type="submission" date="2021-04" db="EMBL/GenBank/DDBJ databases">
        <authorList>
            <person name="Gilroy R."/>
        </authorList>
    </citation>
    <scope>NUCLEOTIDE SEQUENCE</scope>
    <source>
        <strain evidence="2">ChiBcolR8-3208</strain>
    </source>
</reference>
<keyword evidence="2" id="KW-0378">Hydrolase</keyword>
<dbReference type="CDD" id="cd02908">
    <property type="entry name" value="Macro_OAADPr_deacetylase"/>
    <property type="match status" value="1"/>
</dbReference>
<gene>
    <name evidence="2" type="ORF">H9942_02485</name>
</gene>
<dbReference type="PROSITE" id="PS51154">
    <property type="entry name" value="MACRO"/>
    <property type="match status" value="1"/>
</dbReference>
<dbReference type="Pfam" id="PF01661">
    <property type="entry name" value="Macro"/>
    <property type="match status" value="1"/>
</dbReference>
<proteinExistence type="predicted"/>